<dbReference type="EMBL" id="JAYKXN010000001">
    <property type="protein sequence ID" value="KAK7318714.1"/>
    <property type="molecule type" value="Genomic_DNA"/>
</dbReference>
<evidence type="ECO:0000313" key="10">
    <source>
        <dbReference type="EMBL" id="KAK7318714.1"/>
    </source>
</evidence>
<dbReference type="PANTHER" id="PTHR24286:SF88">
    <property type="entry name" value="BETA-AMYRIN 28-OXIDASE-LIKE"/>
    <property type="match status" value="1"/>
</dbReference>
<keyword evidence="5 8" id="KW-1133">Transmembrane helix</keyword>
<sequence length="382" mass="42782">MKAFSLTLACQFFLGIDEPHLAEKLAIKFDDLCSGLYSVPVYFPGSAYIRALKASASIRKEIQLLIKGKIDALSNGHVMDDLLAHIVGAEKDGKYMPKLEIVGLIHASYTQMAVTLAFMIKHIGQSPDIYQRIISENADIRKSKGSLDWEDIQKLKYTWAVAQESMRLYPAAPGTFREATTDITYEGFTIPKGWKIFWAIIGTNKNPRYFHEPESFDPSRFEENVPAPYTYVPFGVGPRSSPGKDYTRYVILTFIHSLITKFKWEVMLPDEKVYGTLIPTPVEGIPILSTMAEETKNPVRDMPIGLVGSMMITTLGYCLLAVTLCLLQSYKDFDVDVPFSVAFSVVGWDWAKYIVALGALKGMTTMLLVNIVGESRYLTHIA</sequence>
<dbReference type="InterPro" id="IPR004841">
    <property type="entry name" value="AA-permease/SLC12A_dom"/>
</dbReference>
<evidence type="ECO:0000259" key="9">
    <source>
        <dbReference type="Pfam" id="PF00324"/>
    </source>
</evidence>
<dbReference type="Gene3D" id="1.10.630.10">
    <property type="entry name" value="Cytochrome P450"/>
    <property type="match status" value="1"/>
</dbReference>
<feature type="domain" description="Amino acid permease/ SLC12A" evidence="9">
    <location>
        <begin position="283"/>
        <end position="382"/>
    </location>
</feature>
<dbReference type="Pfam" id="PF00067">
    <property type="entry name" value="p450"/>
    <property type="match status" value="1"/>
</dbReference>
<organism evidence="10 11">
    <name type="scientific">Clitoria ternatea</name>
    <name type="common">Butterfly pea</name>
    <dbReference type="NCBI Taxonomy" id="43366"/>
    <lineage>
        <taxon>Eukaryota</taxon>
        <taxon>Viridiplantae</taxon>
        <taxon>Streptophyta</taxon>
        <taxon>Embryophyta</taxon>
        <taxon>Tracheophyta</taxon>
        <taxon>Spermatophyta</taxon>
        <taxon>Magnoliopsida</taxon>
        <taxon>eudicotyledons</taxon>
        <taxon>Gunneridae</taxon>
        <taxon>Pentapetalae</taxon>
        <taxon>rosids</taxon>
        <taxon>fabids</taxon>
        <taxon>Fabales</taxon>
        <taxon>Fabaceae</taxon>
        <taxon>Papilionoideae</taxon>
        <taxon>50 kb inversion clade</taxon>
        <taxon>NPAAA clade</taxon>
        <taxon>indigoferoid/millettioid clade</taxon>
        <taxon>Phaseoleae</taxon>
        <taxon>Clitoria</taxon>
    </lineage>
</organism>
<dbReference type="Proteomes" id="UP001359559">
    <property type="component" value="Unassembled WGS sequence"/>
</dbReference>
<comment type="caution">
    <text evidence="10">The sequence shown here is derived from an EMBL/GenBank/DDBJ whole genome shotgun (WGS) entry which is preliminary data.</text>
</comment>
<protein>
    <recommendedName>
        <fullName evidence="9">Amino acid permease/ SLC12A domain-containing protein</fullName>
    </recommendedName>
</protein>
<feature type="transmembrane region" description="Helical" evidence="8">
    <location>
        <begin position="304"/>
        <end position="330"/>
    </location>
</feature>
<dbReference type="PANTHER" id="PTHR24286">
    <property type="entry name" value="CYTOCHROME P450 26"/>
    <property type="match status" value="1"/>
</dbReference>
<dbReference type="GO" id="GO:0020037">
    <property type="term" value="F:heme binding"/>
    <property type="evidence" value="ECO:0007669"/>
    <property type="project" value="InterPro"/>
</dbReference>
<evidence type="ECO:0000256" key="6">
    <source>
        <dbReference type="ARBA" id="ARBA00023004"/>
    </source>
</evidence>
<dbReference type="Gene3D" id="1.20.1740.10">
    <property type="entry name" value="Amino acid/polyamine transporter I"/>
    <property type="match status" value="1"/>
</dbReference>
<dbReference type="GO" id="GO:0016125">
    <property type="term" value="P:sterol metabolic process"/>
    <property type="evidence" value="ECO:0007669"/>
    <property type="project" value="TreeGrafter"/>
</dbReference>
<evidence type="ECO:0000313" key="11">
    <source>
        <dbReference type="Proteomes" id="UP001359559"/>
    </source>
</evidence>
<dbReference type="Pfam" id="PF00324">
    <property type="entry name" value="AA_permease"/>
    <property type="match status" value="1"/>
</dbReference>
<gene>
    <name evidence="10" type="ORF">RJT34_03420</name>
</gene>
<dbReference type="PRINTS" id="PR00463">
    <property type="entry name" value="EP450I"/>
</dbReference>
<comment type="similarity">
    <text evidence="2">Belongs to the cytochrome P450 family.</text>
</comment>
<evidence type="ECO:0000256" key="3">
    <source>
        <dbReference type="ARBA" id="ARBA00022692"/>
    </source>
</evidence>
<dbReference type="GO" id="GO:0055085">
    <property type="term" value="P:transmembrane transport"/>
    <property type="evidence" value="ECO:0007669"/>
    <property type="project" value="InterPro"/>
</dbReference>
<keyword evidence="7 8" id="KW-0472">Membrane</keyword>
<keyword evidence="6" id="KW-0408">Iron</keyword>
<dbReference type="InterPro" id="IPR001128">
    <property type="entry name" value="Cyt_P450"/>
</dbReference>
<dbReference type="AlphaFoldDB" id="A0AAN9KMY6"/>
<comment type="subcellular location">
    <subcellularLocation>
        <location evidence="1">Membrane</location>
        <topology evidence="1">Multi-pass membrane protein</topology>
    </subcellularLocation>
</comment>
<dbReference type="GO" id="GO:0016705">
    <property type="term" value="F:oxidoreductase activity, acting on paired donors, with incorporation or reduction of molecular oxygen"/>
    <property type="evidence" value="ECO:0007669"/>
    <property type="project" value="InterPro"/>
</dbReference>
<dbReference type="GO" id="GO:0016020">
    <property type="term" value="C:membrane"/>
    <property type="evidence" value="ECO:0007669"/>
    <property type="project" value="UniProtKB-SubCell"/>
</dbReference>
<evidence type="ECO:0000256" key="4">
    <source>
        <dbReference type="ARBA" id="ARBA00022723"/>
    </source>
</evidence>
<accession>A0AAN9KMY6</accession>
<evidence type="ECO:0000256" key="8">
    <source>
        <dbReference type="SAM" id="Phobius"/>
    </source>
</evidence>
<proteinExistence type="inferred from homology"/>
<name>A0AAN9KMY6_CLITE</name>
<reference evidence="10 11" key="1">
    <citation type="submission" date="2024-01" db="EMBL/GenBank/DDBJ databases">
        <title>The genomes of 5 underutilized Papilionoideae crops provide insights into root nodulation and disease resistance.</title>
        <authorList>
            <person name="Yuan L."/>
        </authorList>
    </citation>
    <scope>NUCLEOTIDE SEQUENCE [LARGE SCALE GENOMIC DNA]</scope>
    <source>
        <strain evidence="10">LY-2023</strain>
        <tissue evidence="10">Leaf</tissue>
    </source>
</reference>
<evidence type="ECO:0000256" key="5">
    <source>
        <dbReference type="ARBA" id="ARBA00022989"/>
    </source>
</evidence>
<feature type="transmembrane region" description="Helical" evidence="8">
    <location>
        <begin position="350"/>
        <end position="372"/>
    </location>
</feature>
<evidence type="ECO:0000256" key="7">
    <source>
        <dbReference type="ARBA" id="ARBA00023136"/>
    </source>
</evidence>
<dbReference type="InterPro" id="IPR036396">
    <property type="entry name" value="Cyt_P450_sf"/>
</dbReference>
<keyword evidence="11" id="KW-1185">Reference proteome</keyword>
<evidence type="ECO:0000256" key="2">
    <source>
        <dbReference type="ARBA" id="ARBA00010617"/>
    </source>
</evidence>
<dbReference type="GO" id="GO:0005506">
    <property type="term" value="F:iron ion binding"/>
    <property type="evidence" value="ECO:0007669"/>
    <property type="project" value="InterPro"/>
</dbReference>
<keyword evidence="3 8" id="KW-0812">Transmembrane</keyword>
<dbReference type="SUPFAM" id="SSF48264">
    <property type="entry name" value="Cytochrome P450"/>
    <property type="match status" value="1"/>
</dbReference>
<keyword evidence="4" id="KW-0479">Metal-binding</keyword>
<dbReference type="InterPro" id="IPR002401">
    <property type="entry name" value="Cyt_P450_E_grp-I"/>
</dbReference>
<dbReference type="GO" id="GO:0004497">
    <property type="term" value="F:monooxygenase activity"/>
    <property type="evidence" value="ECO:0007669"/>
    <property type="project" value="InterPro"/>
</dbReference>
<evidence type="ECO:0000256" key="1">
    <source>
        <dbReference type="ARBA" id="ARBA00004141"/>
    </source>
</evidence>